<keyword evidence="7" id="KW-0998">Cell outer membrane</keyword>
<dbReference type="AlphaFoldDB" id="A0A1M5VF37"/>
<dbReference type="GO" id="GO:0071709">
    <property type="term" value="P:membrane assembly"/>
    <property type="evidence" value="ECO:0007669"/>
    <property type="project" value="InterPro"/>
</dbReference>
<keyword evidence="5" id="KW-0677">Repeat</keyword>
<feature type="domain" description="POTRA" evidence="9">
    <location>
        <begin position="243"/>
        <end position="320"/>
    </location>
</feature>
<dbReference type="Proteomes" id="UP000184139">
    <property type="component" value="Unassembled WGS sequence"/>
</dbReference>
<dbReference type="InterPro" id="IPR000184">
    <property type="entry name" value="Bac_surfAg_D15"/>
</dbReference>
<evidence type="ECO:0000259" key="9">
    <source>
        <dbReference type="PROSITE" id="PS51779"/>
    </source>
</evidence>
<feature type="domain" description="POTRA" evidence="9">
    <location>
        <begin position="493"/>
        <end position="566"/>
    </location>
</feature>
<dbReference type="InterPro" id="IPR039910">
    <property type="entry name" value="D15-like"/>
</dbReference>
<accession>A0A1M5VF37</accession>
<dbReference type="GO" id="GO:0009279">
    <property type="term" value="C:cell outer membrane"/>
    <property type="evidence" value="ECO:0007669"/>
    <property type="project" value="UniProtKB-UniRule"/>
</dbReference>
<keyword evidence="6" id="KW-0472">Membrane</keyword>
<dbReference type="Pfam" id="PF01103">
    <property type="entry name" value="Omp85"/>
    <property type="match status" value="1"/>
</dbReference>
<gene>
    <name evidence="10" type="ORF">SAMN02745124_01649</name>
</gene>
<dbReference type="Gene3D" id="2.40.160.50">
    <property type="entry name" value="membrane protein fhac: a member of the omp85/tpsb transporter family"/>
    <property type="match status" value="1"/>
</dbReference>
<keyword evidence="4" id="KW-0732">Signal</keyword>
<evidence type="ECO:0000313" key="11">
    <source>
        <dbReference type="Proteomes" id="UP000184139"/>
    </source>
</evidence>
<dbReference type="Gene3D" id="3.10.20.310">
    <property type="entry name" value="membrane protein fhac"/>
    <property type="match status" value="5"/>
</dbReference>
<evidence type="ECO:0000256" key="8">
    <source>
        <dbReference type="NCBIfam" id="TIGR03303"/>
    </source>
</evidence>
<dbReference type="InterPro" id="IPR023707">
    <property type="entry name" value="OM_assembly_BamA"/>
</dbReference>
<dbReference type="PANTHER" id="PTHR12815">
    <property type="entry name" value="SORTING AND ASSEMBLY MACHINERY SAMM50 PROTEIN FAMILY MEMBER"/>
    <property type="match status" value="1"/>
</dbReference>
<sequence length="895" mass="99787">MFISRNTSTRPARARRVRFFPVALLFVIAVLFHLPGNAAEQNTAFLPLHIVAPQVDEGFAARLDDELAAALAANGLQMVDRSQAEQLVDYRRWPPAAEVLEAVAKQTGFVNVAAGTATVIGNRISIDIKVFDLLNPENPRYFFQEAPSVTDLSSVITDVVGQVVAYTERSRFIASIAPEGNKIIDSGAILRKISSTAGDPYDPAALREDLKSIYAMGFFDDVQIDVTDGQQGKQVIFRVVEKPTVSSITFSGLAELEEKDLQEVLTIKENSILNPTAVNATAEAIKALYRTKGFYNTEVTADITYPTPTTAAVKFVVDEGEKIFIKEITFQGNDSFDDDDLEDVLETTTKGWFSWLTDSGLLNRDILNQDTARIVAFYHNNGFLEARVGEPVVNQEGKWLHVTFVIEEGPRFKVGTVDIAGDLITDEQTLLELLSIRDEEFLSRKTLRDDIIKITDYYSEFGYAFAEVRPDINKSAGGGRVDITLNIYRGDLVYINRIIIKGNSRTRDNVIRRDIQVIEGGVFNAKELRATSQKLQRLDFFEEINVNPEPTLEPDKMNVVVDVTEKSTGQFSIGAGYSSVDDVIVMGEISENNLLGLGHRLALSANIGGSSSRYNLSWTNPRLNDTEISMGIDLFDWEREYDDYTKESIGGALRFGHPFWGKWRMYESYSYSDSTLTDVSEDASYIIRESQNVPVTSAVRVAFVRDTRDRLFGATEGSRNSIGVQYAGGPLAGDAQFTAVELESSWYVPAPFGTIFHILGSVGQVWENETDKLPVYERFYLGGINTIRGYKYGKVSPIDPETGDRIGGDRMWYVNTELVIPVFKEQGVYGVVFFDIGDSIAEDEDWTTNEVAKATGVEFRWLSPLGPFRLVWGYNLDPKNDEPETVWDFSIGGQF</sequence>
<dbReference type="PANTHER" id="PTHR12815:SF47">
    <property type="entry name" value="TRANSLOCATION AND ASSEMBLY MODULE SUBUNIT TAMA"/>
    <property type="match status" value="1"/>
</dbReference>
<evidence type="ECO:0000256" key="2">
    <source>
        <dbReference type="ARBA" id="ARBA00022452"/>
    </source>
</evidence>
<evidence type="ECO:0000256" key="4">
    <source>
        <dbReference type="ARBA" id="ARBA00022729"/>
    </source>
</evidence>
<keyword evidence="3" id="KW-0812">Transmembrane</keyword>
<comment type="subcellular location">
    <subcellularLocation>
        <location evidence="1">Membrane</location>
    </subcellularLocation>
</comment>
<dbReference type="EMBL" id="FQXS01000008">
    <property type="protein sequence ID" value="SHH73867.1"/>
    <property type="molecule type" value="Genomic_DNA"/>
</dbReference>
<feature type="domain" description="POTRA" evidence="9">
    <location>
        <begin position="323"/>
        <end position="409"/>
    </location>
</feature>
<evidence type="ECO:0000256" key="5">
    <source>
        <dbReference type="ARBA" id="ARBA00022737"/>
    </source>
</evidence>
<dbReference type="Pfam" id="PF07244">
    <property type="entry name" value="POTRA"/>
    <property type="match status" value="5"/>
</dbReference>
<evidence type="ECO:0000256" key="6">
    <source>
        <dbReference type="ARBA" id="ARBA00023136"/>
    </source>
</evidence>
<dbReference type="InterPro" id="IPR034746">
    <property type="entry name" value="POTRA"/>
</dbReference>
<evidence type="ECO:0000256" key="1">
    <source>
        <dbReference type="ARBA" id="ARBA00004370"/>
    </source>
</evidence>
<dbReference type="RefSeq" id="WP_073375059.1">
    <property type="nucleotide sequence ID" value="NZ_FQXS01000008.1"/>
</dbReference>
<keyword evidence="2" id="KW-1134">Transmembrane beta strand</keyword>
<protein>
    <recommendedName>
        <fullName evidence="8">Outer membrane protein assembly factor BamA</fullName>
    </recommendedName>
</protein>
<keyword evidence="11" id="KW-1185">Reference proteome</keyword>
<organism evidence="10 11">
    <name type="scientific">Desulfofustis glycolicus DSM 9705</name>
    <dbReference type="NCBI Taxonomy" id="1121409"/>
    <lineage>
        <taxon>Bacteria</taxon>
        <taxon>Pseudomonadati</taxon>
        <taxon>Thermodesulfobacteriota</taxon>
        <taxon>Desulfobulbia</taxon>
        <taxon>Desulfobulbales</taxon>
        <taxon>Desulfocapsaceae</taxon>
        <taxon>Desulfofustis</taxon>
    </lineage>
</organism>
<reference evidence="10 11" key="1">
    <citation type="submission" date="2016-11" db="EMBL/GenBank/DDBJ databases">
        <authorList>
            <person name="Jaros S."/>
            <person name="Januszkiewicz K."/>
            <person name="Wedrychowicz H."/>
        </authorList>
    </citation>
    <scope>NUCLEOTIDE SEQUENCE [LARGE SCALE GENOMIC DNA]</scope>
    <source>
        <strain evidence="10 11">DSM 9705</strain>
    </source>
</reference>
<dbReference type="STRING" id="1121409.SAMN02745124_01649"/>
<dbReference type="PROSITE" id="PS51779">
    <property type="entry name" value="POTRA"/>
    <property type="match status" value="3"/>
</dbReference>
<dbReference type="InterPro" id="IPR010827">
    <property type="entry name" value="BamA/TamA_POTRA"/>
</dbReference>
<evidence type="ECO:0000256" key="3">
    <source>
        <dbReference type="ARBA" id="ARBA00022692"/>
    </source>
</evidence>
<dbReference type="PIRSF" id="PIRSF006076">
    <property type="entry name" value="OM_assembly_OMP85"/>
    <property type="match status" value="1"/>
</dbReference>
<dbReference type="NCBIfam" id="TIGR03303">
    <property type="entry name" value="OM_YaeT"/>
    <property type="match status" value="1"/>
</dbReference>
<evidence type="ECO:0000313" key="10">
    <source>
        <dbReference type="EMBL" id="SHH73867.1"/>
    </source>
</evidence>
<proteinExistence type="predicted"/>
<name>A0A1M5VF37_9BACT</name>
<evidence type="ECO:0000256" key="7">
    <source>
        <dbReference type="ARBA" id="ARBA00023237"/>
    </source>
</evidence>